<evidence type="ECO:0000256" key="1">
    <source>
        <dbReference type="SAM" id="SignalP"/>
    </source>
</evidence>
<organism evidence="2 3">
    <name type="scientific">Microvirga subterranea</name>
    <dbReference type="NCBI Taxonomy" id="186651"/>
    <lineage>
        <taxon>Bacteria</taxon>
        <taxon>Pseudomonadati</taxon>
        <taxon>Pseudomonadota</taxon>
        <taxon>Alphaproteobacteria</taxon>
        <taxon>Hyphomicrobiales</taxon>
        <taxon>Methylobacteriaceae</taxon>
        <taxon>Microvirga</taxon>
    </lineage>
</organism>
<dbReference type="EMBL" id="QQBB01000002">
    <property type="protein sequence ID" value="RDI60960.1"/>
    <property type="molecule type" value="Genomic_DNA"/>
</dbReference>
<dbReference type="Proteomes" id="UP000254925">
    <property type="component" value="Unassembled WGS sequence"/>
</dbReference>
<evidence type="ECO:0000313" key="3">
    <source>
        <dbReference type="Proteomes" id="UP000254925"/>
    </source>
</evidence>
<name>A0A370HRN1_9HYPH</name>
<proteinExistence type="predicted"/>
<evidence type="ECO:0000313" key="2">
    <source>
        <dbReference type="EMBL" id="RDI60960.1"/>
    </source>
</evidence>
<protein>
    <recommendedName>
        <fullName evidence="4">PXPV repeat-containing protein</fullName>
    </recommendedName>
</protein>
<evidence type="ECO:0008006" key="4">
    <source>
        <dbReference type="Google" id="ProtNLM"/>
    </source>
</evidence>
<dbReference type="AlphaFoldDB" id="A0A370HRN1"/>
<reference evidence="2 3" key="1">
    <citation type="submission" date="2018-07" db="EMBL/GenBank/DDBJ databases">
        <title>Genomic Encyclopedia of Type Strains, Phase IV (KMG-IV): sequencing the most valuable type-strain genomes for metagenomic binning, comparative biology and taxonomic classification.</title>
        <authorList>
            <person name="Goeker M."/>
        </authorList>
    </citation>
    <scope>NUCLEOTIDE SEQUENCE [LARGE SCALE GENOMIC DNA]</scope>
    <source>
        <strain evidence="2 3">DSM 14364</strain>
    </source>
</reference>
<feature type="chain" id="PRO_5016570973" description="PXPV repeat-containing protein" evidence="1">
    <location>
        <begin position="30"/>
        <end position="115"/>
    </location>
</feature>
<accession>A0A370HRN1</accession>
<comment type="caution">
    <text evidence="2">The sequence shown here is derived from an EMBL/GenBank/DDBJ whole genome shotgun (WGS) entry which is preliminary data.</text>
</comment>
<dbReference type="RefSeq" id="WP_114769153.1">
    <property type="nucleotide sequence ID" value="NZ_QQBB01000002.1"/>
</dbReference>
<keyword evidence="1" id="KW-0732">Signal</keyword>
<keyword evidence="3" id="KW-1185">Reference proteome</keyword>
<feature type="signal peptide" evidence="1">
    <location>
        <begin position="1"/>
        <end position="29"/>
    </location>
</feature>
<sequence>MVSARILKTGLAAAALSGALAVWTAPVQAGAGTGTWRNGMVEGPYGPGYYTPDGRYYGNGRQQRRRTYTREYYRPQRDYGSYYEYRDPYARPSGYRWRGGGYGYRQGPDWDDGGW</sequence>
<gene>
    <name evidence="2" type="ORF">DES45_102349</name>
</gene>